<dbReference type="EMBL" id="JFGV01000098">
    <property type="protein sequence ID" value="EYU13278.1"/>
    <property type="molecule type" value="Genomic_DNA"/>
</dbReference>
<reference evidence="1 2" key="1">
    <citation type="submission" date="2014-03" db="EMBL/GenBank/DDBJ databases">
        <title>Draft Genome of Photorhabdus luminescens BA1, an Egyptian Isolate.</title>
        <authorList>
            <person name="Ghazal S."/>
            <person name="Hurst S.G.IV."/>
            <person name="Morris K."/>
            <person name="Thomas K."/>
            <person name="Tisa L.S."/>
        </authorList>
    </citation>
    <scope>NUCLEOTIDE SEQUENCE [LARGE SCALE GENOMIC DNA]</scope>
    <source>
        <strain evidence="1 2">BA1</strain>
    </source>
</reference>
<keyword evidence="2" id="KW-1185">Reference proteome</keyword>
<dbReference type="AlphaFoldDB" id="A0A022PE86"/>
<comment type="caution">
    <text evidence="1">The sequence shown here is derived from an EMBL/GenBank/DDBJ whole genome shotgun (WGS) entry which is preliminary data.</text>
</comment>
<accession>A0A022PE86</accession>
<evidence type="ECO:0000313" key="2">
    <source>
        <dbReference type="Proteomes" id="UP000023464"/>
    </source>
</evidence>
<sequence length="87" mass="9951">MILSTFLGIINSANYLCRIPLNTGLSVQSYQNSLLYREAVGRLNRKNPIRDQRLLAETPTYVSPDQTFYSGGIERFPCQSRYLFRGS</sequence>
<gene>
    <name evidence="1" type="ORF">BA1DRAFT_04242</name>
</gene>
<name>A0A022PE86_9GAMM</name>
<evidence type="ECO:0000313" key="1">
    <source>
        <dbReference type="EMBL" id="EYU13278.1"/>
    </source>
</evidence>
<proteinExistence type="predicted"/>
<dbReference type="Proteomes" id="UP000023464">
    <property type="component" value="Unassembled WGS sequence"/>
</dbReference>
<protein>
    <submittedName>
        <fullName evidence="1">Uncharacterized protein</fullName>
    </submittedName>
</protein>
<organism evidence="1 2">
    <name type="scientific">Photorhabdus aegyptia</name>
    <dbReference type="NCBI Taxonomy" id="2805098"/>
    <lineage>
        <taxon>Bacteria</taxon>
        <taxon>Pseudomonadati</taxon>
        <taxon>Pseudomonadota</taxon>
        <taxon>Gammaproteobacteria</taxon>
        <taxon>Enterobacterales</taxon>
        <taxon>Morganellaceae</taxon>
        <taxon>Photorhabdus</taxon>
    </lineage>
</organism>